<feature type="domain" description="Reverse transcriptase Ty1/copia-type" evidence="1">
    <location>
        <begin position="42"/>
        <end position="94"/>
    </location>
</feature>
<evidence type="ECO:0000313" key="2">
    <source>
        <dbReference type="EMBL" id="KAK1120095.1"/>
    </source>
</evidence>
<dbReference type="Pfam" id="PF07727">
    <property type="entry name" value="RVT_2"/>
    <property type="match status" value="1"/>
</dbReference>
<dbReference type="EMBL" id="JAHYIQ010000033">
    <property type="protein sequence ID" value="KAK1120095.1"/>
    <property type="molecule type" value="Genomic_DNA"/>
</dbReference>
<organism evidence="2 3">
    <name type="scientific">Melipona bicolor</name>
    <dbReference type="NCBI Taxonomy" id="60889"/>
    <lineage>
        <taxon>Eukaryota</taxon>
        <taxon>Metazoa</taxon>
        <taxon>Ecdysozoa</taxon>
        <taxon>Arthropoda</taxon>
        <taxon>Hexapoda</taxon>
        <taxon>Insecta</taxon>
        <taxon>Pterygota</taxon>
        <taxon>Neoptera</taxon>
        <taxon>Endopterygota</taxon>
        <taxon>Hymenoptera</taxon>
        <taxon>Apocrita</taxon>
        <taxon>Aculeata</taxon>
        <taxon>Apoidea</taxon>
        <taxon>Anthophila</taxon>
        <taxon>Apidae</taxon>
        <taxon>Melipona</taxon>
    </lineage>
</organism>
<dbReference type="InterPro" id="IPR013103">
    <property type="entry name" value="RVT_2"/>
</dbReference>
<accession>A0AA40FK32</accession>
<comment type="caution">
    <text evidence="2">The sequence shown here is derived from an EMBL/GenBank/DDBJ whole genome shotgun (WGS) entry which is preliminary data.</text>
</comment>
<evidence type="ECO:0000259" key="1">
    <source>
        <dbReference type="Pfam" id="PF07727"/>
    </source>
</evidence>
<dbReference type="Proteomes" id="UP001177670">
    <property type="component" value="Unassembled WGS sequence"/>
</dbReference>
<protein>
    <recommendedName>
        <fullName evidence="1">Reverse transcriptase Ty1/copia-type domain-containing protein</fullName>
    </recommendedName>
</protein>
<name>A0AA40FK32_9HYME</name>
<keyword evidence="3" id="KW-1185">Reference proteome</keyword>
<sequence>MASLVCDERLSGSEIVRSNDWVRGSGSKYGSIEKEVAKDIPVGYSTIRLLLALSIQLDLDIDHLDVTTAFLNSNLKEEAYMDPPLGYENKGVSTQKMYLWSEAS</sequence>
<proteinExistence type="predicted"/>
<dbReference type="AlphaFoldDB" id="A0AA40FK32"/>
<gene>
    <name evidence="2" type="ORF">K0M31_012819</name>
</gene>
<evidence type="ECO:0000313" key="3">
    <source>
        <dbReference type="Proteomes" id="UP001177670"/>
    </source>
</evidence>
<reference evidence="2" key="1">
    <citation type="submission" date="2021-10" db="EMBL/GenBank/DDBJ databases">
        <title>Melipona bicolor Genome sequencing and assembly.</title>
        <authorList>
            <person name="Araujo N.S."/>
            <person name="Arias M.C."/>
        </authorList>
    </citation>
    <scope>NUCLEOTIDE SEQUENCE</scope>
    <source>
        <strain evidence="2">USP_2M_L1-L4_2017</strain>
        <tissue evidence="2">Whole body</tissue>
    </source>
</reference>